<proteinExistence type="predicted"/>
<evidence type="ECO:0000259" key="3">
    <source>
        <dbReference type="PROSITE" id="PS50102"/>
    </source>
</evidence>
<evidence type="ECO:0000256" key="1">
    <source>
        <dbReference type="ARBA" id="ARBA00022884"/>
    </source>
</evidence>
<dbReference type="InterPro" id="IPR035979">
    <property type="entry name" value="RBD_domain_sf"/>
</dbReference>
<organism evidence="4 5">
    <name type="scientific">Ciona savignyi</name>
    <name type="common">Pacific transparent sea squirt</name>
    <dbReference type="NCBI Taxonomy" id="51511"/>
    <lineage>
        <taxon>Eukaryota</taxon>
        <taxon>Metazoa</taxon>
        <taxon>Chordata</taxon>
        <taxon>Tunicata</taxon>
        <taxon>Ascidiacea</taxon>
        <taxon>Phlebobranchia</taxon>
        <taxon>Cionidae</taxon>
        <taxon>Ciona</taxon>
    </lineage>
</organism>
<name>H2YSK6_CIOSA</name>
<evidence type="ECO:0000313" key="5">
    <source>
        <dbReference type="Proteomes" id="UP000007875"/>
    </source>
</evidence>
<feature type="domain" description="RRM" evidence="3">
    <location>
        <begin position="5"/>
        <end position="83"/>
    </location>
</feature>
<reference evidence="4" key="3">
    <citation type="submission" date="2025-09" db="UniProtKB">
        <authorList>
            <consortium name="Ensembl"/>
        </authorList>
    </citation>
    <scope>IDENTIFICATION</scope>
</reference>
<reference evidence="5" key="1">
    <citation type="submission" date="2003-08" db="EMBL/GenBank/DDBJ databases">
        <authorList>
            <person name="Birren B."/>
            <person name="Nusbaum C."/>
            <person name="Abebe A."/>
            <person name="Abouelleil A."/>
            <person name="Adekoya E."/>
            <person name="Ait-zahra M."/>
            <person name="Allen N."/>
            <person name="Allen T."/>
            <person name="An P."/>
            <person name="Anderson M."/>
            <person name="Anderson S."/>
            <person name="Arachchi H."/>
            <person name="Armbruster J."/>
            <person name="Bachantsang P."/>
            <person name="Baldwin J."/>
            <person name="Barry A."/>
            <person name="Bayul T."/>
            <person name="Blitshsteyn B."/>
            <person name="Bloom T."/>
            <person name="Blye J."/>
            <person name="Boguslavskiy L."/>
            <person name="Borowsky M."/>
            <person name="Boukhgalter B."/>
            <person name="Brunache A."/>
            <person name="Butler J."/>
            <person name="Calixte N."/>
            <person name="Calvo S."/>
            <person name="Camarata J."/>
            <person name="Campo K."/>
            <person name="Chang J."/>
            <person name="Cheshatsang Y."/>
            <person name="Citroen M."/>
            <person name="Collymore A."/>
            <person name="Considine T."/>
            <person name="Cook A."/>
            <person name="Cooke P."/>
            <person name="Corum B."/>
            <person name="Cuomo C."/>
            <person name="David R."/>
            <person name="Dawoe T."/>
            <person name="Degray S."/>
            <person name="Dodge S."/>
            <person name="Dooley K."/>
            <person name="Dorje P."/>
            <person name="Dorjee K."/>
            <person name="Dorris L."/>
            <person name="Duffey N."/>
            <person name="Dupes A."/>
            <person name="Elkins T."/>
            <person name="Engels R."/>
            <person name="Erickson J."/>
            <person name="Farina A."/>
            <person name="Faro S."/>
            <person name="Ferreira P."/>
            <person name="Fischer H."/>
            <person name="Fitzgerald M."/>
            <person name="Foley K."/>
            <person name="Gage D."/>
            <person name="Galagan J."/>
            <person name="Gearin G."/>
            <person name="Gnerre S."/>
            <person name="Gnirke A."/>
            <person name="Goyette A."/>
            <person name="Graham J."/>
            <person name="Grandbois E."/>
            <person name="Gyaltsen K."/>
            <person name="Hafez N."/>
            <person name="Hagopian D."/>
            <person name="Hagos B."/>
            <person name="Hall J."/>
            <person name="Hatcher B."/>
            <person name="Heller A."/>
            <person name="Higgins H."/>
            <person name="Honan T."/>
            <person name="Horn A."/>
            <person name="Houde N."/>
            <person name="Hughes L."/>
            <person name="Hulme W."/>
            <person name="Husby E."/>
            <person name="Iliev I."/>
            <person name="Jaffe D."/>
            <person name="Jones C."/>
            <person name="Kamal M."/>
            <person name="Kamat A."/>
            <person name="Kamvysselis M."/>
            <person name="Karlsson E."/>
            <person name="Kells C."/>
            <person name="Kieu A."/>
            <person name="Kisner P."/>
            <person name="Kodira C."/>
            <person name="Kulbokas E."/>
            <person name="Labutti K."/>
            <person name="Lama D."/>
            <person name="Landers T."/>
            <person name="Leger J."/>
            <person name="Levine S."/>
            <person name="Lewis D."/>
            <person name="Lewis T."/>
            <person name="Lindblad-toh K."/>
            <person name="Liu X."/>
            <person name="Lokyitsang T."/>
            <person name="Lokyitsang Y."/>
            <person name="Lucien O."/>
            <person name="Lui A."/>
            <person name="Ma L.J."/>
            <person name="Mabbitt R."/>
            <person name="Macdonald J."/>
            <person name="Maclean C."/>
            <person name="Major J."/>
            <person name="Manning J."/>
            <person name="Marabella R."/>
            <person name="Maru K."/>
            <person name="Matthews C."/>
            <person name="Mauceli E."/>
            <person name="Mccarthy M."/>
            <person name="Mcdonough S."/>
            <person name="Mcghee T."/>
            <person name="Meldrim J."/>
            <person name="Meneus L."/>
            <person name="Mesirov J."/>
            <person name="Mihalev A."/>
            <person name="Mihova T."/>
            <person name="Mikkelsen T."/>
            <person name="Mlenga V."/>
            <person name="Moru K."/>
            <person name="Mozes J."/>
            <person name="Mulrain L."/>
            <person name="Munson G."/>
            <person name="Naylor J."/>
            <person name="Newes C."/>
            <person name="Nguyen C."/>
            <person name="Nguyen N."/>
            <person name="Nguyen T."/>
            <person name="Nicol R."/>
            <person name="Nielsen C."/>
            <person name="Nizzari M."/>
            <person name="Norbu C."/>
            <person name="Norbu N."/>
            <person name="O'donnell P."/>
            <person name="Okoawo O."/>
            <person name="O'leary S."/>
            <person name="Omotosho B."/>
            <person name="O'neill K."/>
            <person name="Osman S."/>
            <person name="Parker S."/>
            <person name="Perrin D."/>
            <person name="Phunkhang P."/>
            <person name="Piqani B."/>
            <person name="Purcell S."/>
            <person name="Rachupka T."/>
            <person name="Ramasamy U."/>
            <person name="Rameau R."/>
            <person name="Ray V."/>
            <person name="Raymond C."/>
            <person name="Retta R."/>
            <person name="Richardson S."/>
            <person name="Rise C."/>
            <person name="Rodriguez J."/>
            <person name="Rogers J."/>
            <person name="Rogov P."/>
            <person name="Rutman M."/>
            <person name="Schupbach R."/>
            <person name="Seaman C."/>
            <person name="Settipalli S."/>
            <person name="Sharpe T."/>
            <person name="Sheridan J."/>
            <person name="Sherpa N."/>
            <person name="Shi J."/>
            <person name="Smirnov S."/>
            <person name="Smith C."/>
            <person name="Sougnez C."/>
            <person name="Spencer B."/>
            <person name="Stalker J."/>
            <person name="Stange-thomann N."/>
            <person name="Stavropoulos S."/>
            <person name="Stetson K."/>
            <person name="Stone C."/>
            <person name="Stone S."/>
            <person name="Stubbs M."/>
            <person name="Talamas J."/>
            <person name="Tchuinga P."/>
            <person name="Tenzing P."/>
            <person name="Tesfaye S."/>
            <person name="Theodore J."/>
            <person name="Thoulutsang Y."/>
            <person name="Topham K."/>
            <person name="Towey S."/>
            <person name="Tsamla T."/>
            <person name="Tsomo N."/>
            <person name="Vallee D."/>
            <person name="Vassiliev H."/>
            <person name="Venkataraman V."/>
            <person name="Vinson J."/>
            <person name="Vo A."/>
            <person name="Wade C."/>
            <person name="Wang S."/>
            <person name="Wangchuk T."/>
            <person name="Wangdi T."/>
            <person name="Whittaker C."/>
            <person name="Wilkinson J."/>
            <person name="Wu Y."/>
            <person name="Wyman D."/>
            <person name="Yadav S."/>
            <person name="Yang S."/>
            <person name="Yang X."/>
            <person name="Yeager S."/>
            <person name="Yee E."/>
            <person name="Young G."/>
            <person name="Zainoun J."/>
            <person name="Zembeck L."/>
            <person name="Zimmer A."/>
            <person name="Zody M."/>
            <person name="Lander E."/>
        </authorList>
    </citation>
    <scope>NUCLEOTIDE SEQUENCE [LARGE SCALE GENOMIC DNA]</scope>
</reference>
<dbReference type="GO" id="GO:0003723">
    <property type="term" value="F:RNA binding"/>
    <property type="evidence" value="ECO:0007669"/>
    <property type="project" value="UniProtKB-UniRule"/>
</dbReference>
<dbReference type="Pfam" id="PF00076">
    <property type="entry name" value="RRM_1"/>
    <property type="match status" value="1"/>
</dbReference>
<dbReference type="PANTHER" id="PTHR48027">
    <property type="entry name" value="HETEROGENEOUS NUCLEAR RIBONUCLEOPROTEIN 87F-RELATED"/>
    <property type="match status" value="1"/>
</dbReference>
<reference evidence="4" key="2">
    <citation type="submission" date="2025-08" db="UniProtKB">
        <authorList>
            <consortium name="Ensembl"/>
        </authorList>
    </citation>
    <scope>IDENTIFICATION</scope>
</reference>
<dbReference type="OMA" id="NGQEFMG"/>
<keyword evidence="5" id="KW-1185">Reference proteome</keyword>
<dbReference type="PROSITE" id="PS50102">
    <property type="entry name" value="RRM"/>
    <property type="match status" value="1"/>
</dbReference>
<dbReference type="SUPFAM" id="SSF54928">
    <property type="entry name" value="RNA-binding domain, RBD"/>
    <property type="match status" value="1"/>
</dbReference>
<evidence type="ECO:0000313" key="4">
    <source>
        <dbReference type="Ensembl" id="ENSCSAVP00000008316.1"/>
    </source>
</evidence>
<dbReference type="CDD" id="cd21608">
    <property type="entry name" value="RRM2_NsCP33_like"/>
    <property type="match status" value="1"/>
</dbReference>
<dbReference type="AlphaFoldDB" id="H2YSK6"/>
<dbReference type="FunCoup" id="H2YSK6">
    <property type="interactions" value="1"/>
</dbReference>
<dbReference type="HOGENOM" id="CLU_2037234_0_0_1"/>
<dbReference type="InterPro" id="IPR012677">
    <property type="entry name" value="Nucleotide-bd_a/b_plait_sf"/>
</dbReference>
<dbReference type="eggNOG" id="KOG0108">
    <property type="taxonomic scope" value="Eukaryota"/>
</dbReference>
<dbReference type="InParanoid" id="H2YSK6"/>
<dbReference type="STRING" id="51511.ENSCSAVP00000008316"/>
<accession>H2YSK6</accession>
<keyword evidence="1 2" id="KW-0694">RNA-binding</keyword>
<dbReference type="InterPro" id="IPR000504">
    <property type="entry name" value="RRM_dom"/>
</dbReference>
<dbReference type="InterPro" id="IPR048289">
    <property type="entry name" value="RRM2_NsCP33-like"/>
</dbReference>
<dbReference type="Gene3D" id="3.30.70.330">
    <property type="match status" value="1"/>
</dbReference>
<dbReference type="SMART" id="SM00360">
    <property type="entry name" value="RRM"/>
    <property type="match status" value="1"/>
</dbReference>
<protein>
    <recommendedName>
        <fullName evidence="3">RRM domain-containing protein</fullName>
    </recommendedName>
</protein>
<dbReference type="InterPro" id="IPR052462">
    <property type="entry name" value="SLIRP/GR-RBP-like"/>
</dbReference>
<evidence type="ECO:0000256" key="2">
    <source>
        <dbReference type="PROSITE-ProRule" id="PRU00176"/>
    </source>
</evidence>
<dbReference type="GeneTree" id="ENSGT00940000166057"/>
<dbReference type="Ensembl" id="ENSCSAVT00000008424.1">
    <property type="protein sequence ID" value="ENSCSAVP00000008316.1"/>
    <property type="gene ID" value="ENSCSAVG00000004946.1"/>
</dbReference>
<sequence>MGEPCKIFVGNLSYDASEDEIRSKFDEFGRISEVAIINDRDTGRPRGFAFVTFEDESAAKDAIGNLNETDFMGRNITVKEATSRKGWWRRRRPRRRWLWERWWRIWRWRRWLRGWGWWLQR</sequence>
<dbReference type="Proteomes" id="UP000007875">
    <property type="component" value="Unassembled WGS sequence"/>
</dbReference>